<dbReference type="InterPro" id="IPR029058">
    <property type="entry name" value="AB_hydrolase_fold"/>
</dbReference>
<sequence>MVTMNRWVTLIGVVAVAFTPAVANGATALLVGGKGGYAELTDEQMSTAFGGFFGDYHRVSVPFPGADDFKYSVEVGTESLYRAIFETLEAKPGELITIGGVSEGAPAVDKVLRRLMELPAEDRPDPLRLNAMIYGAPSKLLMTFGGVPYRPLPDTPYNVMIVMAEYDGVTDFPDNPFNLLAVMNAVMGGIDLHVAAAWTDLYNVPTKYHIVEGKAGGKTTIVLIQTPLLPLLRPLKDAGFAPEFVDFLDRLLRPIVDSAYNRPKWQVGIPPTLAEMDLSAQQAPMLSSPPAAPELTAGQAPEARRQLTVHPQTMSPPAEPTPTNQPEAPKPVAPAADGDHGGDASLDTQPPGGPDAGAGAIGQPDPDEGTQIDENDLGRDDSDGDDSDPGESGNQDSGNDAGNDGAGNGTADGPAGGATDTGDNSNDNDTGNDSGTE</sequence>
<feature type="signal peptide" evidence="2">
    <location>
        <begin position="1"/>
        <end position="23"/>
    </location>
</feature>
<feature type="region of interest" description="Disordered" evidence="1">
    <location>
        <begin position="280"/>
        <end position="437"/>
    </location>
</feature>
<dbReference type="AlphaFoldDB" id="K0USV1"/>
<dbReference type="Proteomes" id="UP000006072">
    <property type="component" value="Unassembled WGS sequence"/>
</dbReference>
<gene>
    <name evidence="4" type="ORF">MVAC_09971</name>
</gene>
<reference evidence="4 5" key="1">
    <citation type="journal article" date="2012" name="J. Bacteriol.">
        <title>Complete Genome Sequence of Mycobacterium vaccae Type Strain ATCC 25954.</title>
        <authorList>
            <person name="Ho Y.S."/>
            <person name="Adroub S.A."/>
            <person name="Abadi M."/>
            <person name="Al Alwan B."/>
            <person name="Alkhateeb R."/>
            <person name="Gao G."/>
            <person name="Ragab A."/>
            <person name="Ali S."/>
            <person name="van Soolingen D."/>
            <person name="Bitter W."/>
            <person name="Pain A."/>
            <person name="Abdallah A.M."/>
        </authorList>
    </citation>
    <scope>NUCLEOTIDE SEQUENCE [LARGE SCALE GENOMIC DNA]</scope>
    <source>
        <strain evidence="4 5">ATCC 25954</strain>
    </source>
</reference>
<comment type="caution">
    <text evidence="4">The sequence shown here is derived from an EMBL/GenBank/DDBJ whole genome shotgun (WGS) entry which is preliminary data.</text>
</comment>
<dbReference type="EMBL" id="ALQA01000016">
    <property type="protein sequence ID" value="EJZ10222.1"/>
    <property type="molecule type" value="Genomic_DNA"/>
</dbReference>
<dbReference type="Pfam" id="PF08237">
    <property type="entry name" value="PE-PPE"/>
    <property type="match status" value="1"/>
</dbReference>
<evidence type="ECO:0000313" key="4">
    <source>
        <dbReference type="EMBL" id="EJZ10222.1"/>
    </source>
</evidence>
<organism evidence="4 5">
    <name type="scientific">Mycolicibacterium vaccae ATCC 25954</name>
    <dbReference type="NCBI Taxonomy" id="1194972"/>
    <lineage>
        <taxon>Bacteria</taxon>
        <taxon>Bacillati</taxon>
        <taxon>Actinomycetota</taxon>
        <taxon>Actinomycetes</taxon>
        <taxon>Mycobacteriales</taxon>
        <taxon>Mycobacteriaceae</taxon>
        <taxon>Mycolicibacterium</taxon>
    </lineage>
</organism>
<dbReference type="InterPro" id="IPR013228">
    <property type="entry name" value="PE-PPE_C"/>
</dbReference>
<feature type="domain" description="PE-PPE" evidence="3">
    <location>
        <begin position="68"/>
        <end position="260"/>
    </location>
</feature>
<feature type="compositionally biased region" description="Acidic residues" evidence="1">
    <location>
        <begin position="365"/>
        <end position="375"/>
    </location>
</feature>
<evidence type="ECO:0000256" key="1">
    <source>
        <dbReference type="SAM" id="MobiDB-lite"/>
    </source>
</evidence>
<feature type="compositionally biased region" description="Gly residues" evidence="1">
    <location>
        <begin position="404"/>
        <end position="416"/>
    </location>
</feature>
<proteinExistence type="predicted"/>
<keyword evidence="5" id="KW-1185">Reference proteome</keyword>
<feature type="compositionally biased region" description="Low complexity" evidence="1">
    <location>
        <begin position="390"/>
        <end position="403"/>
    </location>
</feature>
<accession>K0USV1</accession>
<keyword evidence="2" id="KW-0732">Signal</keyword>
<evidence type="ECO:0000256" key="2">
    <source>
        <dbReference type="SAM" id="SignalP"/>
    </source>
</evidence>
<dbReference type="HOGENOM" id="CLU_626747_0_0_11"/>
<name>K0USV1_MYCVA</name>
<dbReference type="eggNOG" id="COG5651">
    <property type="taxonomic scope" value="Bacteria"/>
</dbReference>
<feature type="chain" id="PRO_5039065002" description="PE-PPE domain-containing protein" evidence="2">
    <location>
        <begin position="24"/>
        <end position="437"/>
    </location>
</feature>
<feature type="compositionally biased region" description="Polar residues" evidence="1">
    <location>
        <begin position="309"/>
        <end position="326"/>
    </location>
</feature>
<protein>
    <recommendedName>
        <fullName evidence="3">PE-PPE domain-containing protein</fullName>
    </recommendedName>
</protein>
<dbReference type="PATRIC" id="fig|1194972.3.peg.2000"/>
<feature type="compositionally biased region" description="Low complexity" evidence="1">
    <location>
        <begin position="417"/>
        <end position="437"/>
    </location>
</feature>
<dbReference type="Gene3D" id="3.40.50.1820">
    <property type="entry name" value="alpha/beta hydrolase"/>
    <property type="match status" value="1"/>
</dbReference>
<evidence type="ECO:0000313" key="5">
    <source>
        <dbReference type="Proteomes" id="UP000006072"/>
    </source>
</evidence>
<evidence type="ECO:0000259" key="3">
    <source>
        <dbReference type="Pfam" id="PF08237"/>
    </source>
</evidence>